<gene>
    <name evidence="4" type="ORF">SAMN05216555_104121</name>
</gene>
<dbReference type="CDD" id="cd03673">
    <property type="entry name" value="NUDIX_Ap6A_hydrolase"/>
    <property type="match status" value="1"/>
</dbReference>
<reference evidence="5" key="1">
    <citation type="submission" date="2016-10" db="EMBL/GenBank/DDBJ databases">
        <authorList>
            <person name="Varghese N."/>
            <person name="Submissions S."/>
        </authorList>
    </citation>
    <scope>NUCLEOTIDE SEQUENCE [LARGE SCALE GENOMIC DNA]</scope>
    <source>
        <strain evidence="5">CGMCC 1.10783</strain>
    </source>
</reference>
<dbReference type="GO" id="GO:0004081">
    <property type="term" value="F:bis(5'-nucleosyl)-tetraphosphatase (asymmetrical) activity"/>
    <property type="evidence" value="ECO:0007669"/>
    <property type="project" value="TreeGrafter"/>
</dbReference>
<dbReference type="GO" id="GO:0006167">
    <property type="term" value="P:AMP biosynthetic process"/>
    <property type="evidence" value="ECO:0007669"/>
    <property type="project" value="TreeGrafter"/>
</dbReference>
<dbReference type="PRINTS" id="PR00502">
    <property type="entry name" value="NUDIXFAMILY"/>
</dbReference>
<dbReference type="CDD" id="cd07067">
    <property type="entry name" value="HP_PGM_like"/>
    <property type="match status" value="1"/>
</dbReference>
<evidence type="ECO:0000313" key="4">
    <source>
        <dbReference type="EMBL" id="SDI74297.1"/>
    </source>
</evidence>
<name>A0A1G8N2L4_9MICC</name>
<dbReference type="RefSeq" id="WP_074587859.1">
    <property type="nucleotide sequence ID" value="NZ_FNEI01000004.1"/>
</dbReference>
<dbReference type="PROSITE" id="PS00893">
    <property type="entry name" value="NUDIX_BOX"/>
    <property type="match status" value="1"/>
</dbReference>
<dbReference type="InterPro" id="IPR013078">
    <property type="entry name" value="His_Pase_superF_clade-1"/>
</dbReference>
<dbReference type="STRING" id="1045773.SAMN05216555_104121"/>
<dbReference type="SUPFAM" id="SSF55811">
    <property type="entry name" value="Nudix"/>
    <property type="match status" value="1"/>
</dbReference>
<dbReference type="Gene3D" id="3.40.50.1240">
    <property type="entry name" value="Phosphoglycerate mutase-like"/>
    <property type="match status" value="1"/>
</dbReference>
<evidence type="ECO:0000256" key="1">
    <source>
        <dbReference type="ARBA" id="ARBA00005582"/>
    </source>
</evidence>
<dbReference type="EMBL" id="FNEI01000004">
    <property type="protein sequence ID" value="SDI74297.1"/>
    <property type="molecule type" value="Genomic_DNA"/>
</dbReference>
<dbReference type="GO" id="GO:0006754">
    <property type="term" value="P:ATP biosynthetic process"/>
    <property type="evidence" value="ECO:0007669"/>
    <property type="project" value="TreeGrafter"/>
</dbReference>
<dbReference type="InterPro" id="IPR020476">
    <property type="entry name" value="Nudix_hydrolase"/>
</dbReference>
<dbReference type="InterPro" id="IPR015797">
    <property type="entry name" value="NUDIX_hydrolase-like_dom_sf"/>
</dbReference>
<dbReference type="Gene3D" id="3.90.79.10">
    <property type="entry name" value="Nucleoside Triphosphate Pyrophosphohydrolase"/>
    <property type="match status" value="1"/>
</dbReference>
<dbReference type="PROSITE" id="PS51462">
    <property type="entry name" value="NUDIX"/>
    <property type="match status" value="1"/>
</dbReference>
<dbReference type="PANTHER" id="PTHR21340:SF0">
    <property type="entry name" value="BIS(5'-NUCLEOSYL)-TETRAPHOSPHATASE [ASYMMETRICAL]"/>
    <property type="match status" value="1"/>
</dbReference>
<accession>A0A1G8N2L4</accession>
<protein>
    <submittedName>
        <fullName evidence="4">8-oxo-dGTP diphosphatase</fullName>
    </submittedName>
</protein>
<dbReference type="AlphaFoldDB" id="A0A1G8N2L4"/>
<dbReference type="PANTHER" id="PTHR21340">
    <property type="entry name" value="DIADENOSINE 5,5-P1,P4-TETRAPHOSPHATE PYROPHOSPHOHYDROLASE MUTT"/>
    <property type="match status" value="1"/>
</dbReference>
<keyword evidence="5" id="KW-1185">Reference proteome</keyword>
<sequence length="327" mass="35573">MKSDTPIADQTDHPGEEVAVTAAGAIPWRLNKGALEVLLIHRPKYDDWSWPKGKIDAGETIPQCAVREISEEIGIQATLGIPLPPIHYHVTAGLKVVHYWAVHLNAALLNGNGIKPDGKEVDAVMWAGPERAAQYLSNPSDVAPLKELAKAHANNELDTWPLILVRHAKAKPRSSWTKAEGSRPLAATGQRQALAVQRLLDAWKPPRIVTSPWTRCVATIAPYAKAAGAKVKLVDALTEHAHERKPKKTGDTVSALFDKQQPVAVCTHRPALPTILKTLAGHMGPELRALLPREDPYLAPGEMIVCHVSRGNGGRVVAVEQFKPFDD</sequence>
<proteinExistence type="inferred from homology"/>
<keyword evidence="2 3" id="KW-0378">Hydrolase</keyword>
<organism evidence="4 5">
    <name type="scientific">Arthrobacter cupressi</name>
    <dbReference type="NCBI Taxonomy" id="1045773"/>
    <lineage>
        <taxon>Bacteria</taxon>
        <taxon>Bacillati</taxon>
        <taxon>Actinomycetota</taxon>
        <taxon>Actinomycetes</taxon>
        <taxon>Micrococcales</taxon>
        <taxon>Micrococcaceae</taxon>
        <taxon>Arthrobacter</taxon>
    </lineage>
</organism>
<dbReference type="Proteomes" id="UP000182130">
    <property type="component" value="Unassembled WGS sequence"/>
</dbReference>
<evidence type="ECO:0000313" key="5">
    <source>
        <dbReference type="Proteomes" id="UP000182130"/>
    </source>
</evidence>
<dbReference type="InterPro" id="IPR000086">
    <property type="entry name" value="NUDIX_hydrolase_dom"/>
</dbReference>
<dbReference type="InterPro" id="IPR029033">
    <property type="entry name" value="His_PPase_superfam"/>
</dbReference>
<evidence type="ECO:0000256" key="3">
    <source>
        <dbReference type="RuleBase" id="RU003476"/>
    </source>
</evidence>
<dbReference type="SMART" id="SM00855">
    <property type="entry name" value="PGAM"/>
    <property type="match status" value="1"/>
</dbReference>
<dbReference type="Pfam" id="PF00293">
    <property type="entry name" value="NUDIX"/>
    <property type="match status" value="1"/>
</dbReference>
<comment type="similarity">
    <text evidence="1 3">Belongs to the Nudix hydrolase family.</text>
</comment>
<evidence type="ECO:0000256" key="2">
    <source>
        <dbReference type="ARBA" id="ARBA00022801"/>
    </source>
</evidence>
<dbReference type="SUPFAM" id="SSF53254">
    <property type="entry name" value="Phosphoglycerate mutase-like"/>
    <property type="match status" value="1"/>
</dbReference>
<dbReference type="InterPro" id="IPR020084">
    <property type="entry name" value="NUDIX_hydrolase_CS"/>
</dbReference>
<dbReference type="OrthoDB" id="4287477at2"/>
<dbReference type="InterPro" id="IPR051325">
    <property type="entry name" value="Nudix_hydrolase_domain"/>
</dbReference>
<dbReference type="Pfam" id="PF00300">
    <property type="entry name" value="His_Phos_1"/>
    <property type="match status" value="1"/>
</dbReference>